<dbReference type="RefSeq" id="WP_050725910.1">
    <property type="nucleotide sequence ID" value="NZ_CP012332.1"/>
</dbReference>
<dbReference type="InterPro" id="IPR004981">
    <property type="entry name" value="Trp_2_3_dOase"/>
</dbReference>
<evidence type="ECO:0000313" key="1">
    <source>
        <dbReference type="EMBL" id="AKU91623.1"/>
    </source>
</evidence>
<dbReference type="PANTHER" id="PTHR10138">
    <property type="entry name" value="TRYPTOPHAN 2,3-DIOXYGENASE"/>
    <property type="match status" value="1"/>
</dbReference>
<dbReference type="InterPro" id="IPR037217">
    <property type="entry name" value="Trp/Indoleamine_2_3_dOase-like"/>
</dbReference>
<keyword evidence="1" id="KW-0223">Dioxygenase</keyword>
<dbReference type="GO" id="GO:0046872">
    <property type="term" value="F:metal ion binding"/>
    <property type="evidence" value="ECO:0007669"/>
    <property type="project" value="InterPro"/>
</dbReference>
<dbReference type="Proteomes" id="UP000055590">
    <property type="component" value="Chromosome"/>
</dbReference>
<reference evidence="1 2" key="1">
    <citation type="submission" date="2015-08" db="EMBL/GenBank/DDBJ databases">
        <authorList>
            <person name="Babu N.S."/>
            <person name="Beckwith C.J."/>
            <person name="Beseler K.G."/>
            <person name="Brison A."/>
            <person name="Carone J.V."/>
            <person name="Caskin T.P."/>
            <person name="Diamond M."/>
            <person name="Durham M.E."/>
            <person name="Foxe J.M."/>
            <person name="Go M."/>
            <person name="Henderson B.A."/>
            <person name="Jones I.B."/>
            <person name="McGettigan J.A."/>
            <person name="Micheletti S.J."/>
            <person name="Nasrallah M.E."/>
            <person name="Ortiz D."/>
            <person name="Piller C.R."/>
            <person name="Privatt S.R."/>
            <person name="Schneider S.L."/>
            <person name="Sharp S."/>
            <person name="Smith T.C."/>
            <person name="Stanton J.D."/>
            <person name="Ullery H.E."/>
            <person name="Wilson R.J."/>
            <person name="Serrano M.G."/>
            <person name="Buck G."/>
            <person name="Lee V."/>
            <person name="Wang Y."/>
            <person name="Carvalho R."/>
            <person name="Voegtly L."/>
            <person name="Shi R."/>
            <person name="Duckworth R."/>
            <person name="Johnson A."/>
            <person name="Loviza R."/>
            <person name="Walstead R."/>
            <person name="Shah Z."/>
            <person name="Kiflezghi M."/>
            <person name="Wade K."/>
            <person name="Ball S.L."/>
            <person name="Bradley K.W."/>
            <person name="Asai D.J."/>
            <person name="Bowman C.A."/>
            <person name="Russell D.A."/>
            <person name="Pope W.H."/>
            <person name="Jacobs-Sera D."/>
            <person name="Hendrix R.W."/>
            <person name="Hatfull G.F."/>
        </authorList>
    </citation>
    <scope>NUCLEOTIDE SEQUENCE [LARGE SCALE GENOMIC DNA]</scope>
    <source>
        <strain evidence="1 2">DSM 27710</strain>
    </source>
</reference>
<accession>A0A0K1PDK3</accession>
<dbReference type="PATRIC" id="fig|1391653.3.peg.2101"/>
<dbReference type="Pfam" id="PF03301">
    <property type="entry name" value="Trp_dioxygenase"/>
    <property type="match status" value="1"/>
</dbReference>
<dbReference type="GO" id="GO:0020037">
    <property type="term" value="F:heme binding"/>
    <property type="evidence" value="ECO:0007669"/>
    <property type="project" value="InterPro"/>
</dbReference>
<dbReference type="GO" id="GO:0004833">
    <property type="term" value="F:L-tryptophan 2,3-dioxygenase activity"/>
    <property type="evidence" value="ECO:0007669"/>
    <property type="project" value="InterPro"/>
</dbReference>
<dbReference type="AlphaFoldDB" id="A0A0K1PDK3"/>
<keyword evidence="1" id="KW-0560">Oxidoreductase</keyword>
<dbReference type="Gene3D" id="1.20.58.480">
    <property type="match status" value="2"/>
</dbReference>
<protein>
    <submittedName>
        <fullName evidence="1">Tryptophan 2,3-dioxygenase</fullName>
    </submittedName>
</protein>
<name>A0A0K1PDK3_9BACT</name>
<dbReference type="STRING" id="1391653.AKJ08_2010"/>
<organism evidence="1 2">
    <name type="scientific">Vulgatibacter incomptus</name>
    <dbReference type="NCBI Taxonomy" id="1391653"/>
    <lineage>
        <taxon>Bacteria</taxon>
        <taxon>Pseudomonadati</taxon>
        <taxon>Myxococcota</taxon>
        <taxon>Myxococcia</taxon>
        <taxon>Myxococcales</taxon>
        <taxon>Cystobacterineae</taxon>
        <taxon>Vulgatibacteraceae</taxon>
        <taxon>Vulgatibacter</taxon>
    </lineage>
</organism>
<sequence>MEHTPSRTAREDLRQQLEAPIYNSIIEKWVGKGELDYERYLRTPELLSLQTPTDERVVFDELLFQVIHQAQELWLKLAAHESIELVGDLDADRLWEGSARLERIARTLTCVRNELAILETLTPATYQVIRRTLGNGSGQESPGYNAMRIAGKGVEEALERLLARRGLRLEEVYSSGEHPDLERICEQLVDVDEAFQGWLYGHFQLVRRTIGVDRSVKALDGIPTQVLSARMSLPLFRALWDVKVALTASWKREDGPSRPLPEVGR</sequence>
<dbReference type="EMBL" id="CP012332">
    <property type="protein sequence ID" value="AKU91623.1"/>
    <property type="molecule type" value="Genomic_DNA"/>
</dbReference>
<dbReference type="PANTHER" id="PTHR10138:SF0">
    <property type="entry name" value="TRYPTOPHAN 2,3-DIOXYGENASE"/>
    <property type="match status" value="1"/>
</dbReference>
<dbReference type="GO" id="GO:0019442">
    <property type="term" value="P:L-tryptophan catabolic process to acetyl-CoA"/>
    <property type="evidence" value="ECO:0007669"/>
    <property type="project" value="TreeGrafter"/>
</dbReference>
<dbReference type="GO" id="GO:0019441">
    <property type="term" value="P:L-tryptophan catabolic process to kynurenine"/>
    <property type="evidence" value="ECO:0007669"/>
    <property type="project" value="InterPro"/>
</dbReference>
<proteinExistence type="predicted"/>
<gene>
    <name evidence="1" type="ORF">AKJ08_2010</name>
</gene>
<dbReference type="KEGG" id="vin:AKJ08_2010"/>
<evidence type="ECO:0000313" key="2">
    <source>
        <dbReference type="Proteomes" id="UP000055590"/>
    </source>
</evidence>
<dbReference type="SUPFAM" id="SSF140959">
    <property type="entry name" value="Indolic compounds 2,3-dioxygenase-like"/>
    <property type="match status" value="1"/>
</dbReference>
<keyword evidence="2" id="KW-1185">Reference proteome</keyword>